<keyword evidence="2" id="KW-0472">Membrane</keyword>
<comment type="caution">
    <text evidence="3">The sequence shown here is derived from an EMBL/GenBank/DDBJ whole genome shotgun (WGS) entry which is preliminary data.</text>
</comment>
<keyword evidence="2" id="KW-0812">Transmembrane</keyword>
<dbReference type="SUPFAM" id="SSF110087">
    <property type="entry name" value="DR1885-like metal-binding protein"/>
    <property type="match status" value="1"/>
</dbReference>
<sequence>MTDAADRADETVDDAADRADETVGTVDEAMRGKPAEGGKAAREGTPPQQEEAARQGKAAKRRRRLVDALPAVLAPLAASAIALGGLTTWVGTGHAGSPARIDVVPGRVYLPYGDGRETAAYFDIANSGGSGDRLTGATSPSALGEITLTRHRVTEAGGAYRDSVASTAVPAGGELSMSPHGVSLTLLPKDGLQPGDIVPFTLRFEHRGPVSTVAVVVRPVSSSL</sequence>
<dbReference type="InterPro" id="IPR007410">
    <property type="entry name" value="LpqE-like"/>
</dbReference>
<evidence type="ECO:0000313" key="3">
    <source>
        <dbReference type="EMBL" id="GFH37489.1"/>
    </source>
</evidence>
<feature type="transmembrane region" description="Helical" evidence="2">
    <location>
        <begin position="68"/>
        <end position="90"/>
    </location>
</feature>
<keyword evidence="2" id="KW-1133">Transmembrane helix</keyword>
<dbReference type="PANTHER" id="PTHR36302">
    <property type="entry name" value="BLR7088 PROTEIN"/>
    <property type="match status" value="1"/>
</dbReference>
<dbReference type="Gene3D" id="2.60.40.1890">
    <property type="entry name" value="PCu(A)C copper chaperone"/>
    <property type="match status" value="1"/>
</dbReference>
<reference evidence="3 4" key="1">
    <citation type="submission" date="2020-02" db="EMBL/GenBank/DDBJ databases">
        <title>Whole Genome Shotgun Sequence of Streptomyces sp. strain CWH03.</title>
        <authorList>
            <person name="Dohra H."/>
            <person name="Kodani S."/>
            <person name="Yamamura H."/>
        </authorList>
    </citation>
    <scope>NUCLEOTIDE SEQUENCE [LARGE SCALE GENOMIC DNA]</scope>
    <source>
        <strain evidence="3 4">CWH03</strain>
    </source>
</reference>
<feature type="compositionally biased region" description="Basic and acidic residues" evidence="1">
    <location>
        <begin position="1"/>
        <end position="21"/>
    </location>
</feature>
<evidence type="ECO:0000256" key="1">
    <source>
        <dbReference type="SAM" id="MobiDB-lite"/>
    </source>
</evidence>
<name>A0A6A0AX30_9ACTN</name>
<evidence type="ECO:0000256" key="2">
    <source>
        <dbReference type="SAM" id="Phobius"/>
    </source>
</evidence>
<protein>
    <submittedName>
        <fullName evidence="3">Copper chaperone PCu(A)C</fullName>
    </submittedName>
</protein>
<feature type="compositionally biased region" description="Basic and acidic residues" evidence="1">
    <location>
        <begin position="28"/>
        <end position="42"/>
    </location>
</feature>
<proteinExistence type="predicted"/>
<evidence type="ECO:0000313" key="4">
    <source>
        <dbReference type="Proteomes" id="UP000484988"/>
    </source>
</evidence>
<dbReference type="RefSeq" id="WP_173265241.1">
    <property type="nucleotide sequence ID" value="NZ_BLLG01000010.1"/>
</dbReference>
<dbReference type="Proteomes" id="UP000484988">
    <property type="component" value="Unassembled WGS sequence"/>
</dbReference>
<accession>A0A6A0AX30</accession>
<organism evidence="3 4">
    <name type="scientific">Streptomyces pacificus</name>
    <dbReference type="NCBI Taxonomy" id="2705029"/>
    <lineage>
        <taxon>Bacteria</taxon>
        <taxon>Bacillati</taxon>
        <taxon>Actinomycetota</taxon>
        <taxon>Actinomycetes</taxon>
        <taxon>Kitasatosporales</taxon>
        <taxon>Streptomycetaceae</taxon>
        <taxon>Streptomyces</taxon>
    </lineage>
</organism>
<dbReference type="Pfam" id="PF04314">
    <property type="entry name" value="PCuAC"/>
    <property type="match status" value="1"/>
</dbReference>
<gene>
    <name evidence="3" type="ORF">SCWH03_37270</name>
</gene>
<keyword evidence="4" id="KW-1185">Reference proteome</keyword>
<dbReference type="EMBL" id="BLLG01000010">
    <property type="protein sequence ID" value="GFH37489.1"/>
    <property type="molecule type" value="Genomic_DNA"/>
</dbReference>
<feature type="region of interest" description="Disordered" evidence="1">
    <location>
        <begin position="1"/>
        <end position="61"/>
    </location>
</feature>
<dbReference type="AlphaFoldDB" id="A0A6A0AX30"/>
<dbReference type="PANTHER" id="PTHR36302:SF1">
    <property type="entry name" value="COPPER CHAPERONE PCU(A)C"/>
    <property type="match status" value="1"/>
</dbReference>
<dbReference type="InterPro" id="IPR058248">
    <property type="entry name" value="Lxx211020-like"/>
</dbReference>
<dbReference type="InterPro" id="IPR036182">
    <property type="entry name" value="PCuAC_sf"/>
</dbReference>